<dbReference type="RefSeq" id="WP_169415079.1">
    <property type="nucleotide sequence ID" value="NZ_JAAXKZ010000108.1"/>
</dbReference>
<comment type="caution">
    <text evidence="2">The sequence shown here is derived from an EMBL/GenBank/DDBJ whole genome shotgun (WGS) entry which is preliminary data.</text>
</comment>
<organism evidence="2 3">
    <name type="scientific">Pseudonocardia bannensis</name>
    <dbReference type="NCBI Taxonomy" id="630973"/>
    <lineage>
        <taxon>Bacteria</taxon>
        <taxon>Bacillati</taxon>
        <taxon>Actinomycetota</taxon>
        <taxon>Actinomycetes</taxon>
        <taxon>Pseudonocardiales</taxon>
        <taxon>Pseudonocardiaceae</taxon>
        <taxon>Pseudonocardia</taxon>
    </lineage>
</organism>
<dbReference type="Proteomes" id="UP000586918">
    <property type="component" value="Unassembled WGS sequence"/>
</dbReference>
<keyword evidence="3" id="KW-1185">Reference proteome</keyword>
<reference evidence="2 3" key="1">
    <citation type="submission" date="2020-04" db="EMBL/GenBank/DDBJ databases">
        <authorList>
            <person name="Klaysubun C."/>
            <person name="Duangmal K."/>
            <person name="Lipun K."/>
        </authorList>
    </citation>
    <scope>NUCLEOTIDE SEQUENCE [LARGE SCALE GENOMIC DNA]</scope>
    <source>
        <strain evidence="2 3">DSM 45300</strain>
    </source>
</reference>
<evidence type="ECO:0000313" key="3">
    <source>
        <dbReference type="Proteomes" id="UP000586918"/>
    </source>
</evidence>
<name>A0A848DNR1_9PSEU</name>
<sequence length="62" mass="6711">MLTLVLVGLAWLLVSVATALWIGAMARNMHAQIPSSDLGGTTCPGHERDMAPRAERIVRQRA</sequence>
<gene>
    <name evidence="2" type="ORF">HF519_22990</name>
</gene>
<dbReference type="EMBL" id="JAAXKZ010000108">
    <property type="protein sequence ID" value="NMH94392.1"/>
    <property type="molecule type" value="Genomic_DNA"/>
</dbReference>
<dbReference type="AlphaFoldDB" id="A0A848DNR1"/>
<evidence type="ECO:0000256" key="1">
    <source>
        <dbReference type="SAM" id="MobiDB-lite"/>
    </source>
</evidence>
<protein>
    <submittedName>
        <fullName evidence="2">Uncharacterized protein</fullName>
    </submittedName>
</protein>
<accession>A0A848DNR1</accession>
<feature type="compositionally biased region" description="Basic and acidic residues" evidence="1">
    <location>
        <begin position="45"/>
        <end position="62"/>
    </location>
</feature>
<proteinExistence type="predicted"/>
<feature type="region of interest" description="Disordered" evidence="1">
    <location>
        <begin position="37"/>
        <end position="62"/>
    </location>
</feature>
<evidence type="ECO:0000313" key="2">
    <source>
        <dbReference type="EMBL" id="NMH94392.1"/>
    </source>
</evidence>